<dbReference type="RefSeq" id="WP_167313813.1">
    <property type="nucleotide sequence ID" value="NZ_CP050266.1"/>
</dbReference>
<comment type="similarity">
    <text evidence="2">Belongs to the major facilitator superfamily. Organophosphate:Pi antiporter (OPA) (TC 2.A.1.4) family.</text>
</comment>
<evidence type="ECO:0000256" key="6">
    <source>
        <dbReference type="NCBIfam" id="TIGR00712"/>
    </source>
</evidence>
<evidence type="ECO:0000256" key="4">
    <source>
        <dbReference type="ARBA" id="ARBA00022989"/>
    </source>
</evidence>
<dbReference type="InterPro" id="IPR005267">
    <property type="entry name" value="G3P_transporter"/>
</dbReference>
<dbReference type="PANTHER" id="PTHR43826">
    <property type="entry name" value="GLUCOSE-6-PHOSPHATE EXCHANGER SLC37A4"/>
    <property type="match status" value="1"/>
</dbReference>
<evidence type="ECO:0000256" key="2">
    <source>
        <dbReference type="ARBA" id="ARBA00009598"/>
    </source>
</evidence>
<feature type="transmembrane region" description="Helical" evidence="7">
    <location>
        <begin position="356"/>
        <end position="376"/>
    </location>
</feature>
<feature type="transmembrane region" description="Helical" evidence="7">
    <location>
        <begin position="190"/>
        <end position="210"/>
    </location>
</feature>
<feature type="transmembrane region" description="Helical" evidence="7">
    <location>
        <begin position="164"/>
        <end position="184"/>
    </location>
</feature>
<feature type="transmembrane region" description="Helical" evidence="7">
    <location>
        <begin position="419"/>
        <end position="439"/>
    </location>
</feature>
<feature type="transmembrane region" description="Helical" evidence="7">
    <location>
        <begin position="327"/>
        <end position="344"/>
    </location>
</feature>
<feature type="transmembrane region" description="Helical" evidence="7">
    <location>
        <begin position="296"/>
        <end position="315"/>
    </location>
</feature>
<dbReference type="PROSITE" id="PS50850">
    <property type="entry name" value="MFS"/>
    <property type="match status" value="1"/>
</dbReference>
<keyword evidence="10" id="KW-1185">Reference proteome</keyword>
<dbReference type="CDD" id="cd17345">
    <property type="entry name" value="MFS_GlpT"/>
    <property type="match status" value="1"/>
</dbReference>
<dbReference type="PIRSF" id="PIRSF002808">
    <property type="entry name" value="Hexose_phosphate_transp"/>
    <property type="match status" value="1"/>
</dbReference>
<dbReference type="InterPro" id="IPR011701">
    <property type="entry name" value="MFS"/>
</dbReference>
<feature type="transmembrane region" description="Helical" evidence="7">
    <location>
        <begin position="64"/>
        <end position="83"/>
    </location>
</feature>
<dbReference type="Pfam" id="PF07690">
    <property type="entry name" value="MFS_1"/>
    <property type="match status" value="1"/>
</dbReference>
<dbReference type="NCBIfam" id="TIGR00881">
    <property type="entry name" value="2A0104"/>
    <property type="match status" value="1"/>
</dbReference>
<gene>
    <name evidence="9" type="primary">glpT</name>
    <name evidence="9" type="ORF">HBA18_00445</name>
</gene>
<protein>
    <recommendedName>
        <fullName evidence="6">Glycerol-3-phosphate transporter</fullName>
    </recommendedName>
</protein>
<dbReference type="Gene3D" id="1.20.1250.20">
    <property type="entry name" value="MFS general substrate transporter like domains"/>
    <property type="match status" value="2"/>
</dbReference>
<evidence type="ECO:0000313" key="9">
    <source>
        <dbReference type="EMBL" id="QIR04978.1"/>
    </source>
</evidence>
<name>A0ABX6K063_SALCS</name>
<dbReference type="EMBL" id="CP050266">
    <property type="protein sequence ID" value="QIR04978.1"/>
    <property type="molecule type" value="Genomic_DNA"/>
</dbReference>
<evidence type="ECO:0000256" key="7">
    <source>
        <dbReference type="SAM" id="Phobius"/>
    </source>
</evidence>
<evidence type="ECO:0000259" key="8">
    <source>
        <dbReference type="PROSITE" id="PS50850"/>
    </source>
</evidence>
<dbReference type="SUPFAM" id="SSF103473">
    <property type="entry name" value="MFS general substrate transporter"/>
    <property type="match status" value="1"/>
</dbReference>
<keyword evidence="4 7" id="KW-1133">Transmembrane helix</keyword>
<dbReference type="InterPro" id="IPR021159">
    <property type="entry name" value="Sugar-P_transporter_CS"/>
</dbReference>
<dbReference type="InterPro" id="IPR051337">
    <property type="entry name" value="OPA_Antiporter"/>
</dbReference>
<comment type="subcellular location">
    <subcellularLocation>
        <location evidence="1">Endomembrane system</location>
        <topology evidence="1">Multi-pass membrane protein</topology>
    </subcellularLocation>
</comment>
<sequence>MFGIFRPAPHRQRLPESQVGSTYTRLRWQLFIGIFIGYAGYYLVRKNFSLAMPFLIEEYGFSRGDLGFALAAVSIAYGLSKFLMGSVSDRSNPRYFLSAGLLMSSLVMFCFGFMPWATSSITIMFILLFINGWVQGMGWPACGRTMVHWWSRRERGELVSVWNVAHNVGGGLIGPLFLLGLWLFNDDWRASFYVPAFFAVLVAVFIWLTLRDTPQSCGLPPIEEYKNDYPENYDEEAFEKEMTAKDIFVTYVLKNRLLWYIAIANAFVYLIRYGVLDWAPVYLDEAKGFTVDKSSWAYFLYEWAGIPGTLLCGWMSDKFFKGARAPAGVLFMVLVTLAVLVYWFNPAGNPGVDMVALVAIGFLIYGPVMLIGLYALELAPKKAAGTAAGLTGLFGYLGGAVVANIALGYTVDHFGWDGGFMLLTGGCILAIFFLCLAWVGESRVRRESPAHAA</sequence>
<feature type="transmembrane region" description="Helical" evidence="7">
    <location>
        <begin position="26"/>
        <end position="44"/>
    </location>
</feature>
<evidence type="ECO:0000313" key="10">
    <source>
        <dbReference type="Proteomes" id="UP000501408"/>
    </source>
</evidence>
<dbReference type="InterPro" id="IPR020846">
    <property type="entry name" value="MFS_dom"/>
</dbReference>
<reference evidence="9 10" key="1">
    <citation type="submission" date="2020-03" db="EMBL/GenBank/DDBJ databases">
        <title>Genome mining reveals the biosynthetic pathways of PHA and ectoines of the halophilic strain Salinivibrio costicola M318 isolated from fermented shrimp paste.</title>
        <authorList>
            <person name="Doan T.V."/>
            <person name="Tran L.T."/>
            <person name="Trieu T.A."/>
            <person name="Nguyen Q.V."/>
            <person name="Quach T.N."/>
            <person name="Phi T.Q."/>
            <person name="Kumar S."/>
        </authorList>
    </citation>
    <scope>NUCLEOTIDE SEQUENCE [LARGE SCALE GENOMIC DNA]</scope>
    <source>
        <strain evidence="9 10">M318</strain>
    </source>
</reference>
<keyword evidence="3 7" id="KW-0812">Transmembrane</keyword>
<feature type="domain" description="Major facilitator superfamily (MFS) profile" evidence="8">
    <location>
        <begin position="26"/>
        <end position="443"/>
    </location>
</feature>
<organism evidence="9 10">
    <name type="scientific">Salinivibrio costicola</name>
    <name type="common">Vibrio costicola</name>
    <dbReference type="NCBI Taxonomy" id="51367"/>
    <lineage>
        <taxon>Bacteria</taxon>
        <taxon>Pseudomonadati</taxon>
        <taxon>Pseudomonadota</taxon>
        <taxon>Gammaproteobacteria</taxon>
        <taxon>Vibrionales</taxon>
        <taxon>Vibrionaceae</taxon>
        <taxon>Salinivibrio</taxon>
    </lineage>
</organism>
<evidence type="ECO:0000256" key="5">
    <source>
        <dbReference type="ARBA" id="ARBA00023136"/>
    </source>
</evidence>
<evidence type="ECO:0000256" key="3">
    <source>
        <dbReference type="ARBA" id="ARBA00022692"/>
    </source>
</evidence>
<dbReference type="InterPro" id="IPR000849">
    <property type="entry name" value="Sugar_P_transporter"/>
</dbReference>
<feature type="transmembrane region" description="Helical" evidence="7">
    <location>
        <begin position="95"/>
        <end position="117"/>
    </location>
</feature>
<proteinExistence type="inferred from homology"/>
<dbReference type="PANTHER" id="PTHR43826:SF6">
    <property type="entry name" value="GLYCEROL-3-PHOSPHATE TRANSPORTER"/>
    <property type="match status" value="1"/>
</dbReference>
<dbReference type="NCBIfam" id="TIGR00712">
    <property type="entry name" value="glpT"/>
    <property type="match status" value="1"/>
</dbReference>
<dbReference type="PROSITE" id="PS00942">
    <property type="entry name" value="GLPT"/>
    <property type="match status" value="1"/>
</dbReference>
<keyword evidence="5 7" id="KW-0472">Membrane</keyword>
<evidence type="ECO:0000256" key="1">
    <source>
        <dbReference type="ARBA" id="ARBA00004127"/>
    </source>
</evidence>
<dbReference type="NCBIfam" id="NF008433">
    <property type="entry name" value="PRK11273.1"/>
    <property type="match status" value="1"/>
</dbReference>
<accession>A0ABX6K063</accession>
<feature type="transmembrane region" description="Helical" evidence="7">
    <location>
        <begin position="388"/>
        <end position="407"/>
    </location>
</feature>
<dbReference type="Proteomes" id="UP000501408">
    <property type="component" value="Chromosome 1"/>
</dbReference>
<feature type="transmembrane region" description="Helical" evidence="7">
    <location>
        <begin position="123"/>
        <end position="143"/>
    </location>
</feature>
<dbReference type="InterPro" id="IPR036259">
    <property type="entry name" value="MFS_trans_sf"/>
</dbReference>
<feature type="transmembrane region" description="Helical" evidence="7">
    <location>
        <begin position="257"/>
        <end position="276"/>
    </location>
</feature>